<dbReference type="CDD" id="cd06170">
    <property type="entry name" value="LuxR_C_like"/>
    <property type="match status" value="1"/>
</dbReference>
<evidence type="ECO:0000259" key="5">
    <source>
        <dbReference type="PROSITE" id="PS50110"/>
    </source>
</evidence>
<dbReference type="RefSeq" id="WP_094549438.1">
    <property type="nucleotide sequence ID" value="NZ_MQWB01000001.1"/>
</dbReference>
<dbReference type="InterPro" id="IPR001789">
    <property type="entry name" value="Sig_transdc_resp-reg_receiver"/>
</dbReference>
<dbReference type="InParanoid" id="A0A259U1L6"/>
<dbReference type="Gene3D" id="3.40.50.2300">
    <property type="match status" value="1"/>
</dbReference>
<dbReference type="SUPFAM" id="SSF46894">
    <property type="entry name" value="C-terminal effector domain of the bipartite response regulators"/>
    <property type="match status" value="1"/>
</dbReference>
<dbReference type="InterPro" id="IPR000792">
    <property type="entry name" value="Tscrpt_reg_LuxR_C"/>
</dbReference>
<dbReference type="Pfam" id="PF00072">
    <property type="entry name" value="Response_reg"/>
    <property type="match status" value="1"/>
</dbReference>
<name>A0A259U1L6_9BACT</name>
<sequence length="209" mass="22343">MSTPAVRLVIADDHPALRAGVRAALEATGRIDVVGEAASGAEARRLVAQMEPNVILLDVEMLEEDGVAVAQALREAESSTRVLACSAYDDHAYVAAMLQAGAAGYITKDKPIALVAEAVEAVARGEGRWFVSVVPPEADEPPLTDREVEVLRHMARGQSNAEIAAELSISPYTVRNHVSSIYEKLDVGSWREAIAWAWKRGLVGETSGD</sequence>
<reference evidence="6 7" key="1">
    <citation type="submission" date="2016-11" db="EMBL/GenBank/DDBJ databases">
        <title>Study of marine rhodopsin-containing bacteria.</title>
        <authorList>
            <person name="Yoshizawa S."/>
            <person name="Kumagai Y."/>
            <person name="Kogure K."/>
        </authorList>
    </citation>
    <scope>NUCLEOTIDE SEQUENCE [LARGE SCALE GENOMIC DNA]</scope>
    <source>
        <strain evidence="6 7">SG-29</strain>
    </source>
</reference>
<gene>
    <name evidence="6" type="ORF">BSZ36_12545</name>
</gene>
<dbReference type="InterPro" id="IPR039420">
    <property type="entry name" value="WalR-like"/>
</dbReference>
<dbReference type="PANTHER" id="PTHR43214">
    <property type="entry name" value="TWO-COMPONENT RESPONSE REGULATOR"/>
    <property type="match status" value="1"/>
</dbReference>
<accession>A0A259U1L6</accession>
<feature type="domain" description="HTH luxR-type" evidence="4">
    <location>
        <begin position="136"/>
        <end position="201"/>
    </location>
</feature>
<keyword evidence="7" id="KW-1185">Reference proteome</keyword>
<dbReference type="InterPro" id="IPR058245">
    <property type="entry name" value="NreC/VraR/RcsB-like_REC"/>
</dbReference>
<dbReference type="Proteomes" id="UP000216446">
    <property type="component" value="Unassembled WGS sequence"/>
</dbReference>
<keyword evidence="1 3" id="KW-0597">Phosphoprotein</keyword>
<evidence type="ECO:0000256" key="3">
    <source>
        <dbReference type="PROSITE-ProRule" id="PRU00169"/>
    </source>
</evidence>
<dbReference type="PROSITE" id="PS50043">
    <property type="entry name" value="HTH_LUXR_2"/>
    <property type="match status" value="1"/>
</dbReference>
<feature type="domain" description="Response regulatory" evidence="5">
    <location>
        <begin position="7"/>
        <end position="123"/>
    </location>
</feature>
<dbReference type="PROSITE" id="PS00622">
    <property type="entry name" value="HTH_LUXR_1"/>
    <property type="match status" value="1"/>
</dbReference>
<evidence type="ECO:0000313" key="6">
    <source>
        <dbReference type="EMBL" id="OZC03738.1"/>
    </source>
</evidence>
<evidence type="ECO:0000256" key="2">
    <source>
        <dbReference type="ARBA" id="ARBA00023125"/>
    </source>
</evidence>
<dbReference type="OrthoDB" id="9795108at2"/>
<dbReference type="GO" id="GO:0003677">
    <property type="term" value="F:DNA binding"/>
    <property type="evidence" value="ECO:0007669"/>
    <property type="project" value="UniProtKB-KW"/>
</dbReference>
<dbReference type="CDD" id="cd17535">
    <property type="entry name" value="REC_NarL-like"/>
    <property type="match status" value="1"/>
</dbReference>
<dbReference type="Gene3D" id="1.10.10.10">
    <property type="entry name" value="Winged helix-like DNA-binding domain superfamily/Winged helix DNA-binding domain"/>
    <property type="match status" value="1"/>
</dbReference>
<dbReference type="InterPro" id="IPR011006">
    <property type="entry name" value="CheY-like_superfamily"/>
</dbReference>
<dbReference type="PRINTS" id="PR00038">
    <property type="entry name" value="HTHLUXR"/>
</dbReference>
<keyword evidence="2" id="KW-0238">DNA-binding</keyword>
<dbReference type="Pfam" id="PF00196">
    <property type="entry name" value="GerE"/>
    <property type="match status" value="1"/>
</dbReference>
<evidence type="ECO:0000313" key="7">
    <source>
        <dbReference type="Proteomes" id="UP000216446"/>
    </source>
</evidence>
<comment type="caution">
    <text evidence="6">The sequence shown here is derived from an EMBL/GenBank/DDBJ whole genome shotgun (WGS) entry which is preliminary data.</text>
</comment>
<dbReference type="FunCoup" id="A0A259U1L6">
    <property type="interactions" value="364"/>
</dbReference>
<dbReference type="AlphaFoldDB" id="A0A259U1L6"/>
<dbReference type="InterPro" id="IPR036388">
    <property type="entry name" value="WH-like_DNA-bd_sf"/>
</dbReference>
<organism evidence="6 7">
    <name type="scientific">Rubricoccus marinus</name>
    <dbReference type="NCBI Taxonomy" id="716817"/>
    <lineage>
        <taxon>Bacteria</taxon>
        <taxon>Pseudomonadati</taxon>
        <taxon>Rhodothermota</taxon>
        <taxon>Rhodothermia</taxon>
        <taxon>Rhodothermales</taxon>
        <taxon>Rubricoccaceae</taxon>
        <taxon>Rubricoccus</taxon>
    </lineage>
</organism>
<feature type="modified residue" description="4-aspartylphosphate" evidence="3">
    <location>
        <position position="58"/>
    </location>
</feature>
<protein>
    <recommendedName>
        <fullName evidence="8">DNA-binding response regulator</fullName>
    </recommendedName>
</protein>
<evidence type="ECO:0000256" key="1">
    <source>
        <dbReference type="ARBA" id="ARBA00022553"/>
    </source>
</evidence>
<dbReference type="SMART" id="SM00421">
    <property type="entry name" value="HTH_LUXR"/>
    <property type="match status" value="1"/>
</dbReference>
<dbReference type="InterPro" id="IPR016032">
    <property type="entry name" value="Sig_transdc_resp-reg_C-effctor"/>
</dbReference>
<dbReference type="GO" id="GO:0000160">
    <property type="term" value="P:phosphorelay signal transduction system"/>
    <property type="evidence" value="ECO:0007669"/>
    <property type="project" value="InterPro"/>
</dbReference>
<dbReference type="SMART" id="SM00448">
    <property type="entry name" value="REC"/>
    <property type="match status" value="1"/>
</dbReference>
<proteinExistence type="predicted"/>
<dbReference type="GO" id="GO:0006355">
    <property type="term" value="P:regulation of DNA-templated transcription"/>
    <property type="evidence" value="ECO:0007669"/>
    <property type="project" value="InterPro"/>
</dbReference>
<dbReference type="EMBL" id="MQWB01000001">
    <property type="protein sequence ID" value="OZC03738.1"/>
    <property type="molecule type" value="Genomic_DNA"/>
</dbReference>
<evidence type="ECO:0000259" key="4">
    <source>
        <dbReference type="PROSITE" id="PS50043"/>
    </source>
</evidence>
<dbReference type="SUPFAM" id="SSF52172">
    <property type="entry name" value="CheY-like"/>
    <property type="match status" value="1"/>
</dbReference>
<dbReference type="PANTHER" id="PTHR43214:SF43">
    <property type="entry name" value="TWO-COMPONENT RESPONSE REGULATOR"/>
    <property type="match status" value="1"/>
</dbReference>
<evidence type="ECO:0008006" key="8">
    <source>
        <dbReference type="Google" id="ProtNLM"/>
    </source>
</evidence>
<dbReference type="PROSITE" id="PS50110">
    <property type="entry name" value="RESPONSE_REGULATORY"/>
    <property type="match status" value="1"/>
</dbReference>